<dbReference type="Proteomes" id="UP001152795">
    <property type="component" value="Unassembled WGS sequence"/>
</dbReference>
<accession>A0A6S7IMW1</accession>
<gene>
    <name evidence="1" type="ORF">PACLA_8A020489</name>
</gene>
<sequence>MRLKNGKNQEYHTIRKQGAVKRCVLQQPDESEHANWAMGTWFEWAVERSVKAGNIGCAEKY</sequence>
<reference evidence="1" key="1">
    <citation type="submission" date="2020-04" db="EMBL/GenBank/DDBJ databases">
        <authorList>
            <person name="Alioto T."/>
            <person name="Alioto T."/>
            <person name="Gomez Garrido J."/>
        </authorList>
    </citation>
    <scope>NUCLEOTIDE SEQUENCE</scope>
    <source>
        <strain evidence="1">A484AB</strain>
    </source>
</reference>
<protein>
    <submittedName>
        <fullName evidence="1">Uncharacterized protein</fullName>
    </submittedName>
</protein>
<name>A0A6S7IMW1_PARCT</name>
<proteinExistence type="predicted"/>
<organism evidence="1 2">
    <name type="scientific">Paramuricea clavata</name>
    <name type="common">Red gorgonian</name>
    <name type="synonym">Violescent sea-whip</name>
    <dbReference type="NCBI Taxonomy" id="317549"/>
    <lineage>
        <taxon>Eukaryota</taxon>
        <taxon>Metazoa</taxon>
        <taxon>Cnidaria</taxon>
        <taxon>Anthozoa</taxon>
        <taxon>Octocorallia</taxon>
        <taxon>Malacalcyonacea</taxon>
        <taxon>Plexauridae</taxon>
        <taxon>Paramuricea</taxon>
    </lineage>
</organism>
<feature type="non-terminal residue" evidence="1">
    <location>
        <position position="61"/>
    </location>
</feature>
<evidence type="ECO:0000313" key="1">
    <source>
        <dbReference type="EMBL" id="CAB4019077.1"/>
    </source>
</evidence>
<dbReference type="EMBL" id="CACRXK020010288">
    <property type="protein sequence ID" value="CAB4019077.1"/>
    <property type="molecule type" value="Genomic_DNA"/>
</dbReference>
<evidence type="ECO:0000313" key="2">
    <source>
        <dbReference type="Proteomes" id="UP001152795"/>
    </source>
</evidence>
<comment type="caution">
    <text evidence="1">The sequence shown here is derived from an EMBL/GenBank/DDBJ whole genome shotgun (WGS) entry which is preliminary data.</text>
</comment>
<dbReference type="AlphaFoldDB" id="A0A6S7IMW1"/>
<keyword evidence="2" id="KW-1185">Reference proteome</keyword>